<organism evidence="1 2">
    <name type="scientific">Anopheles quadriannulatus</name>
    <name type="common">Mosquito</name>
    <dbReference type="NCBI Taxonomy" id="34691"/>
    <lineage>
        <taxon>Eukaryota</taxon>
        <taxon>Metazoa</taxon>
        <taxon>Ecdysozoa</taxon>
        <taxon>Arthropoda</taxon>
        <taxon>Hexapoda</taxon>
        <taxon>Insecta</taxon>
        <taxon>Pterygota</taxon>
        <taxon>Neoptera</taxon>
        <taxon>Endopterygota</taxon>
        <taxon>Diptera</taxon>
        <taxon>Nematocera</taxon>
        <taxon>Culicoidea</taxon>
        <taxon>Culicidae</taxon>
        <taxon>Anophelinae</taxon>
        <taxon>Anopheles</taxon>
    </lineage>
</organism>
<dbReference type="Proteomes" id="UP000076407">
    <property type="component" value="Unassembled WGS sequence"/>
</dbReference>
<evidence type="ECO:0000313" key="1">
    <source>
        <dbReference type="EnsemblMetazoa" id="AQUA015068-PA"/>
    </source>
</evidence>
<dbReference type="AlphaFoldDB" id="A0A182XTC4"/>
<sequence>MKSRTYSTQKGCNELLTLKLRIFNTLFDDFLRHLVHSLREAQASPGNHFKMSNLVDIDTRTYKHVHFTPLR</sequence>
<protein>
    <submittedName>
        <fullName evidence="1">Uncharacterized protein</fullName>
    </submittedName>
</protein>
<accession>A0A182XTC4</accession>
<name>A0A182XTC4_ANOQN</name>
<proteinExistence type="predicted"/>
<dbReference type="VEuPathDB" id="VectorBase:AQUA015068"/>
<keyword evidence="2" id="KW-1185">Reference proteome</keyword>
<dbReference type="EnsemblMetazoa" id="AQUA015068-RA">
    <property type="protein sequence ID" value="AQUA015068-PA"/>
    <property type="gene ID" value="AQUA015068"/>
</dbReference>
<evidence type="ECO:0000313" key="2">
    <source>
        <dbReference type="Proteomes" id="UP000076407"/>
    </source>
</evidence>
<reference evidence="1" key="1">
    <citation type="submission" date="2020-05" db="UniProtKB">
        <authorList>
            <consortium name="EnsemblMetazoa"/>
        </authorList>
    </citation>
    <scope>IDENTIFICATION</scope>
    <source>
        <strain evidence="1">SANGQUA</strain>
    </source>
</reference>